<proteinExistence type="predicted"/>
<sequence length="33" mass="4157">NHLWAFYVLLNKPKTTKHFEKNFFFLSFCYKML</sequence>
<evidence type="ECO:0008006" key="3">
    <source>
        <dbReference type="Google" id="ProtNLM"/>
    </source>
</evidence>
<gene>
    <name evidence="1" type="ORF">SPARVUS_LOCUS7473195</name>
</gene>
<accession>A0ABN9DJ74</accession>
<evidence type="ECO:0000313" key="2">
    <source>
        <dbReference type="Proteomes" id="UP001162483"/>
    </source>
</evidence>
<organism evidence="1 2">
    <name type="scientific">Staurois parvus</name>
    <dbReference type="NCBI Taxonomy" id="386267"/>
    <lineage>
        <taxon>Eukaryota</taxon>
        <taxon>Metazoa</taxon>
        <taxon>Chordata</taxon>
        <taxon>Craniata</taxon>
        <taxon>Vertebrata</taxon>
        <taxon>Euteleostomi</taxon>
        <taxon>Amphibia</taxon>
        <taxon>Batrachia</taxon>
        <taxon>Anura</taxon>
        <taxon>Neobatrachia</taxon>
        <taxon>Ranoidea</taxon>
        <taxon>Ranidae</taxon>
        <taxon>Staurois</taxon>
    </lineage>
</organism>
<protein>
    <recommendedName>
        <fullName evidence="3">Maturase K</fullName>
    </recommendedName>
</protein>
<dbReference type="EMBL" id="CATNWA010014508">
    <property type="protein sequence ID" value="CAI9572604.1"/>
    <property type="molecule type" value="Genomic_DNA"/>
</dbReference>
<dbReference type="Proteomes" id="UP001162483">
    <property type="component" value="Unassembled WGS sequence"/>
</dbReference>
<name>A0ABN9DJ74_9NEOB</name>
<keyword evidence="2" id="KW-1185">Reference proteome</keyword>
<comment type="caution">
    <text evidence="1">The sequence shown here is derived from an EMBL/GenBank/DDBJ whole genome shotgun (WGS) entry which is preliminary data.</text>
</comment>
<evidence type="ECO:0000313" key="1">
    <source>
        <dbReference type="EMBL" id="CAI9572604.1"/>
    </source>
</evidence>
<feature type="non-terminal residue" evidence="1">
    <location>
        <position position="1"/>
    </location>
</feature>
<reference evidence="1" key="1">
    <citation type="submission" date="2023-05" db="EMBL/GenBank/DDBJ databases">
        <authorList>
            <person name="Stuckert A."/>
        </authorList>
    </citation>
    <scope>NUCLEOTIDE SEQUENCE</scope>
</reference>